<dbReference type="GO" id="GO:0016763">
    <property type="term" value="F:pentosyltransferase activity"/>
    <property type="evidence" value="ECO:0007669"/>
    <property type="project" value="TreeGrafter"/>
</dbReference>
<evidence type="ECO:0000256" key="6">
    <source>
        <dbReference type="ARBA" id="ARBA00022989"/>
    </source>
</evidence>
<dbReference type="InterPro" id="IPR038731">
    <property type="entry name" value="RgtA/B/C-like"/>
</dbReference>
<comment type="subcellular location">
    <subcellularLocation>
        <location evidence="1">Cell membrane</location>
        <topology evidence="1">Multi-pass membrane protein</topology>
    </subcellularLocation>
</comment>
<dbReference type="PANTHER" id="PTHR33908">
    <property type="entry name" value="MANNOSYLTRANSFERASE YKCB-RELATED"/>
    <property type="match status" value="1"/>
</dbReference>
<dbReference type="RefSeq" id="WP_068543180.1">
    <property type="nucleotide sequence ID" value="NZ_LSFI01000045.1"/>
</dbReference>
<accession>A0A177E4V5</accession>
<dbReference type="GO" id="GO:0005886">
    <property type="term" value="C:plasma membrane"/>
    <property type="evidence" value="ECO:0007669"/>
    <property type="project" value="UniProtKB-SubCell"/>
</dbReference>
<gene>
    <name evidence="10" type="ORF">TH606_09220</name>
</gene>
<evidence type="ECO:0000256" key="2">
    <source>
        <dbReference type="ARBA" id="ARBA00022475"/>
    </source>
</evidence>
<keyword evidence="4" id="KW-0808">Transferase</keyword>
<feature type="transmembrane region" description="Helical" evidence="8">
    <location>
        <begin position="288"/>
        <end position="307"/>
    </location>
</feature>
<keyword evidence="7 8" id="KW-0472">Membrane</keyword>
<evidence type="ECO:0000259" key="9">
    <source>
        <dbReference type="Pfam" id="PF13231"/>
    </source>
</evidence>
<proteinExistence type="predicted"/>
<feature type="transmembrane region" description="Helical" evidence="8">
    <location>
        <begin position="265"/>
        <end position="281"/>
    </location>
</feature>
<dbReference type="Proteomes" id="UP000076964">
    <property type="component" value="Unassembled WGS sequence"/>
</dbReference>
<keyword evidence="6 8" id="KW-1133">Transmembrane helix</keyword>
<evidence type="ECO:0000256" key="5">
    <source>
        <dbReference type="ARBA" id="ARBA00022692"/>
    </source>
</evidence>
<evidence type="ECO:0000256" key="7">
    <source>
        <dbReference type="ARBA" id="ARBA00023136"/>
    </source>
</evidence>
<sequence>MKKAGKKLFFIFATALLFRLSLFPFFINQPLNIVDEQHYNKLALAILERGEYGWAPGKPTAIRPPLYPAFLAGVYKIFGTENYNAVRLIQIVLALLSGLLVYFLAQKIFRKEKIAFGATAFFLFYPSLVIFNYLILTETLFIFLFLLALYFLMAGIEIVLCGLGMRDCFGAPPLAMTSPFRHCERSEAVSPDRGNERLLRGFAPRNDKKGARLRNDERDEKPRNDASCVMASECKGAKQSRNGKAWIYLLLAGICWGLASLTRSVTYPLTPFIALFLFLVWPRKKQGLLAGIIFIFATMLALSPWIVRNYQVFGHFIAVDTMGGLNLYMGNYEHTPLHRAWAAVDNPPEIAWYRGHEKELAGLNEAEKQRWTIKKALEFMKEHPGLTALRTVIKAANFWQLERTIIAGIQRGIFPGLSNKLLEIGVALSILGAYVLVAIFGFCGLLWRLFSRGEIASALTGLAMTIREKGLAMTEKGEGPRHDNRGEGVRNDASLCHCERSEAVLIAMTPLPVTASEAKQSQVIIRETKIFDYLIILIILYFTAIHAVVFGHSRYHLPLIPLLAMYAAYFLLNIRIFWENQRRRFWQVFIPVCFIFGIFWTYDILIGSKDKVEALLRMLF</sequence>
<evidence type="ECO:0000313" key="11">
    <source>
        <dbReference type="Proteomes" id="UP000076964"/>
    </source>
</evidence>
<protein>
    <recommendedName>
        <fullName evidence="9">Glycosyltransferase RgtA/B/C/D-like domain-containing protein</fullName>
    </recommendedName>
</protein>
<dbReference type="OrthoDB" id="7813221at2"/>
<dbReference type="STRING" id="1795632.TH606_09220"/>
<evidence type="ECO:0000313" key="10">
    <source>
        <dbReference type="EMBL" id="OAG26997.1"/>
    </source>
</evidence>
<feature type="transmembrane region" description="Helical" evidence="8">
    <location>
        <begin position="243"/>
        <end position="259"/>
    </location>
</feature>
<dbReference type="PANTHER" id="PTHR33908:SF11">
    <property type="entry name" value="MEMBRANE PROTEIN"/>
    <property type="match status" value="1"/>
</dbReference>
<keyword evidence="3" id="KW-0328">Glycosyltransferase</keyword>
<feature type="transmembrane region" description="Helical" evidence="8">
    <location>
        <begin position="114"/>
        <end position="135"/>
    </location>
</feature>
<reference evidence="10 11" key="1">
    <citation type="submission" date="2016-02" db="EMBL/GenBank/DDBJ databases">
        <title>Draft genome sequence of Thermodesulfatator sp. S606.</title>
        <authorList>
            <person name="Lai Q."/>
            <person name="Cao J."/>
            <person name="Dupont S."/>
            <person name="Shao Z."/>
            <person name="Jebbar M."/>
            <person name="Alain K."/>
        </authorList>
    </citation>
    <scope>NUCLEOTIDE SEQUENCE [LARGE SCALE GENOMIC DNA]</scope>
    <source>
        <strain evidence="10 11">S606</strain>
    </source>
</reference>
<keyword evidence="5 8" id="KW-0812">Transmembrane</keyword>
<dbReference type="EMBL" id="LSFI01000045">
    <property type="protein sequence ID" value="OAG26997.1"/>
    <property type="molecule type" value="Genomic_DNA"/>
</dbReference>
<feature type="transmembrane region" description="Helical" evidence="8">
    <location>
        <begin position="555"/>
        <end position="572"/>
    </location>
</feature>
<feature type="transmembrane region" description="Helical" evidence="8">
    <location>
        <begin position="530"/>
        <end position="549"/>
    </location>
</feature>
<feature type="domain" description="Glycosyltransferase RgtA/B/C/D-like" evidence="9">
    <location>
        <begin position="63"/>
        <end position="156"/>
    </location>
</feature>
<feature type="transmembrane region" description="Helical" evidence="8">
    <location>
        <begin position="141"/>
        <end position="163"/>
    </location>
</feature>
<keyword evidence="11" id="KW-1185">Reference proteome</keyword>
<dbReference type="GO" id="GO:0009103">
    <property type="term" value="P:lipopolysaccharide biosynthetic process"/>
    <property type="evidence" value="ECO:0007669"/>
    <property type="project" value="UniProtKB-ARBA"/>
</dbReference>
<dbReference type="AlphaFoldDB" id="A0A177E4V5"/>
<evidence type="ECO:0000256" key="4">
    <source>
        <dbReference type="ARBA" id="ARBA00022679"/>
    </source>
</evidence>
<comment type="caution">
    <text evidence="10">The sequence shown here is derived from an EMBL/GenBank/DDBJ whole genome shotgun (WGS) entry which is preliminary data.</text>
</comment>
<dbReference type="InterPro" id="IPR050297">
    <property type="entry name" value="LipidA_mod_glycosyltrf_83"/>
</dbReference>
<keyword evidence="2" id="KW-1003">Cell membrane</keyword>
<evidence type="ECO:0000256" key="3">
    <source>
        <dbReference type="ARBA" id="ARBA00022676"/>
    </source>
</evidence>
<name>A0A177E4V5_9BACT</name>
<dbReference type="Pfam" id="PF13231">
    <property type="entry name" value="PMT_2"/>
    <property type="match status" value="1"/>
</dbReference>
<evidence type="ECO:0000256" key="8">
    <source>
        <dbReference type="SAM" id="Phobius"/>
    </source>
</evidence>
<feature type="transmembrane region" description="Helical" evidence="8">
    <location>
        <begin position="584"/>
        <end position="602"/>
    </location>
</feature>
<evidence type="ECO:0000256" key="1">
    <source>
        <dbReference type="ARBA" id="ARBA00004651"/>
    </source>
</evidence>
<feature type="transmembrane region" description="Helical" evidence="8">
    <location>
        <begin position="85"/>
        <end position="105"/>
    </location>
</feature>
<feature type="transmembrane region" description="Helical" evidence="8">
    <location>
        <begin position="424"/>
        <end position="447"/>
    </location>
</feature>
<organism evidence="10 11">
    <name type="scientific">Thermodesulfatator autotrophicus</name>
    <dbReference type="NCBI Taxonomy" id="1795632"/>
    <lineage>
        <taxon>Bacteria</taxon>
        <taxon>Pseudomonadati</taxon>
        <taxon>Thermodesulfobacteriota</taxon>
        <taxon>Thermodesulfobacteria</taxon>
        <taxon>Thermodesulfobacteriales</taxon>
        <taxon>Thermodesulfatatoraceae</taxon>
        <taxon>Thermodesulfatator</taxon>
    </lineage>
</organism>